<dbReference type="PANTHER" id="PTHR41164">
    <property type="entry name" value="CURLI PRODUCTION ASSEMBLY/TRANSPORT COMPONENT CSGG"/>
    <property type="match status" value="1"/>
</dbReference>
<evidence type="ECO:0000256" key="5">
    <source>
        <dbReference type="ARBA" id="ARBA00022729"/>
    </source>
</evidence>
<keyword evidence="5 9" id="KW-0732">Signal</keyword>
<proteinExistence type="inferred from homology"/>
<dbReference type="InterPro" id="IPR005534">
    <property type="entry name" value="Curli_assmbl/transp-comp_CsgG"/>
</dbReference>
<dbReference type="EMBL" id="JACHHP010000003">
    <property type="protein sequence ID" value="MBB5208335.1"/>
    <property type="molecule type" value="Genomic_DNA"/>
</dbReference>
<dbReference type="PANTHER" id="PTHR41164:SF1">
    <property type="entry name" value="CURLI PRODUCTION ASSEMBLY_TRANSPORT COMPONENT CSGG"/>
    <property type="match status" value="1"/>
</dbReference>
<evidence type="ECO:0000256" key="8">
    <source>
        <dbReference type="ARBA" id="ARBA00023288"/>
    </source>
</evidence>
<keyword evidence="4" id="KW-1003">Cell membrane</keyword>
<feature type="signal peptide" evidence="9">
    <location>
        <begin position="1"/>
        <end position="23"/>
    </location>
</feature>
<dbReference type="AlphaFoldDB" id="A0A7W8D7S2"/>
<keyword evidence="7" id="KW-0564">Palmitate</keyword>
<feature type="chain" id="PRO_5030575242" description="Curli production assembly/transport component CsgG" evidence="9">
    <location>
        <begin position="24"/>
        <end position="239"/>
    </location>
</feature>
<dbReference type="GO" id="GO:0030288">
    <property type="term" value="C:outer membrane-bounded periplasmic space"/>
    <property type="evidence" value="ECO:0007669"/>
    <property type="project" value="InterPro"/>
</dbReference>
<evidence type="ECO:0000313" key="11">
    <source>
        <dbReference type="Proteomes" id="UP000521199"/>
    </source>
</evidence>
<dbReference type="Proteomes" id="UP000521199">
    <property type="component" value="Unassembled WGS sequence"/>
</dbReference>
<comment type="caution">
    <text evidence="10">The sequence shown here is derived from an EMBL/GenBank/DDBJ whole genome shotgun (WGS) entry which is preliminary data.</text>
</comment>
<keyword evidence="11" id="KW-1185">Reference proteome</keyword>
<evidence type="ECO:0000256" key="1">
    <source>
        <dbReference type="ARBA" id="ARBA00003989"/>
    </source>
</evidence>
<comment type="similarity">
    <text evidence="2">Belongs to the CsgG family.</text>
</comment>
<evidence type="ECO:0000256" key="6">
    <source>
        <dbReference type="ARBA" id="ARBA00023136"/>
    </source>
</evidence>
<evidence type="ECO:0000256" key="2">
    <source>
        <dbReference type="ARBA" id="ARBA00008899"/>
    </source>
</evidence>
<evidence type="ECO:0000256" key="3">
    <source>
        <dbReference type="ARBA" id="ARBA00014028"/>
    </source>
</evidence>
<organism evidence="10 11">
    <name type="scientific">Chiayiivirga flava</name>
    <dbReference type="NCBI Taxonomy" id="659595"/>
    <lineage>
        <taxon>Bacteria</taxon>
        <taxon>Pseudomonadati</taxon>
        <taxon>Pseudomonadota</taxon>
        <taxon>Gammaproteobacteria</taxon>
        <taxon>Lysobacterales</taxon>
        <taxon>Lysobacteraceae</taxon>
        <taxon>Chiayiivirga</taxon>
    </lineage>
</organism>
<accession>A0A7W8D7S2</accession>
<comment type="function">
    <text evidence="1">May be involved in the biogenesis of curli organelles.</text>
</comment>
<dbReference type="RefSeq" id="WP_183960871.1">
    <property type="nucleotide sequence ID" value="NZ_JACHHP010000003.1"/>
</dbReference>
<evidence type="ECO:0000313" key="10">
    <source>
        <dbReference type="EMBL" id="MBB5208335.1"/>
    </source>
</evidence>
<name>A0A7W8D7S2_9GAMM</name>
<reference evidence="10 11" key="1">
    <citation type="submission" date="2020-08" db="EMBL/GenBank/DDBJ databases">
        <title>Genomic Encyclopedia of Type Strains, Phase IV (KMG-IV): sequencing the most valuable type-strain genomes for metagenomic binning, comparative biology and taxonomic classification.</title>
        <authorList>
            <person name="Goeker M."/>
        </authorList>
    </citation>
    <scope>NUCLEOTIDE SEQUENCE [LARGE SCALE GENOMIC DNA]</scope>
    <source>
        <strain evidence="10 11">DSM 24163</strain>
    </source>
</reference>
<sequence>MNKRMWGVALAVAGALGTNVVMAAGDKPVVAVGEFKNESGAGWWRGGVGWELAGMLSNELVATGKFKVVERSKLEGVMEEQNLAASGRVRSGTGAKMGQLTGADYLVYGTVTAYEENVASTGGGVSFKGISLGGKKENAYLAVDIRVVNATTGDVDYVRTIEGNAKGGGMSIGLSRGGFGGALASEKSTPAGKAIRAAVVLTTDYLECVMVTRGGCEAKFEAADDRRRAKTRESLDLDE</sequence>
<keyword evidence="6" id="KW-0472">Membrane</keyword>
<evidence type="ECO:0000256" key="7">
    <source>
        <dbReference type="ARBA" id="ARBA00023139"/>
    </source>
</evidence>
<evidence type="ECO:0000256" key="9">
    <source>
        <dbReference type="SAM" id="SignalP"/>
    </source>
</evidence>
<evidence type="ECO:0000256" key="4">
    <source>
        <dbReference type="ARBA" id="ARBA00022475"/>
    </source>
</evidence>
<dbReference type="Pfam" id="PF03783">
    <property type="entry name" value="CsgG"/>
    <property type="match status" value="1"/>
</dbReference>
<dbReference type="Gene3D" id="3.40.50.10610">
    <property type="entry name" value="ABC-type transport auxiliary lipoprotein component"/>
    <property type="match status" value="2"/>
</dbReference>
<gene>
    <name evidence="10" type="ORF">HNQ52_001877</name>
</gene>
<keyword evidence="8" id="KW-0449">Lipoprotein</keyword>
<protein>
    <recommendedName>
        <fullName evidence="3">Curli production assembly/transport component CsgG</fullName>
    </recommendedName>
</protein>